<dbReference type="InterPro" id="IPR036259">
    <property type="entry name" value="MFS_trans_sf"/>
</dbReference>
<feature type="transmembrane region" description="Helical" evidence="5">
    <location>
        <begin position="241"/>
        <end position="266"/>
    </location>
</feature>
<sequence>MLKFFAAGPEVPVDTGSDIDGRFRHYRMRIIAAITLAYAISYMCRLAINIVKKPLIDQGIFTPLELGMIGSALFYTYAAGKLVNGFVADHSNVKRLFAAGLVLSALCNIAMGFSTVFWVTVMIWGLNGWFQSYGAPSCVVALASWFSNRERGRYYGIWSTAHSIGEGLTFALVTALVAVGGWHWGFWGPGIATLIAAVAAFYAMADRPRTLGLPTVADWRNDHYAPPAEGMPERGVFATQLSILAIPAVWVLALASAANYVTRYAINSWGILYLQESRGFSLGEAGVMLTASTFAGVAGALAFGFISDKFFGARRPPANLLFGVVEIVGLLIFFYGPEGHGWVLLGAVLFGLGMTGLVTSLGGLFAIDICPKRVAGAALGMVGVFSYLGAAMQEQVSGALIDANMHVTGNTRIYDFEPVIWFWIGCSVVATLLATTLWNTKLRD</sequence>
<evidence type="ECO:0000256" key="5">
    <source>
        <dbReference type="SAM" id="Phobius"/>
    </source>
</evidence>
<evidence type="ECO:0000256" key="1">
    <source>
        <dbReference type="ARBA" id="ARBA00004127"/>
    </source>
</evidence>
<dbReference type="PROSITE" id="PS50850">
    <property type="entry name" value="MFS"/>
    <property type="match status" value="1"/>
</dbReference>
<dbReference type="GO" id="GO:0061513">
    <property type="term" value="F:glucose 6-phosphate:phosphate antiporter activity"/>
    <property type="evidence" value="ECO:0007669"/>
    <property type="project" value="TreeGrafter"/>
</dbReference>
<dbReference type="PATRIC" id="fig|33050.5.peg.2347"/>
<feature type="transmembrane region" description="Helical" evidence="5">
    <location>
        <begin position="286"/>
        <end position="306"/>
    </location>
</feature>
<dbReference type="GO" id="GO:0012505">
    <property type="term" value="C:endomembrane system"/>
    <property type="evidence" value="ECO:0007669"/>
    <property type="project" value="UniProtKB-SubCell"/>
</dbReference>
<feature type="transmembrane region" description="Helical" evidence="5">
    <location>
        <begin position="130"/>
        <end position="147"/>
    </location>
</feature>
<protein>
    <submittedName>
        <fullName evidence="7">Sugar phosphate sensor protein</fullName>
    </submittedName>
</protein>
<feature type="transmembrane region" description="Helical" evidence="5">
    <location>
        <begin position="60"/>
        <end position="84"/>
    </location>
</feature>
<evidence type="ECO:0000259" key="6">
    <source>
        <dbReference type="PROSITE" id="PS50850"/>
    </source>
</evidence>
<organism evidence="7 8">
    <name type="scientific">Sphingopyxis macrogoltabida</name>
    <name type="common">Sphingomonas macrogoltabidus</name>
    <dbReference type="NCBI Taxonomy" id="33050"/>
    <lineage>
        <taxon>Bacteria</taxon>
        <taxon>Pseudomonadati</taxon>
        <taxon>Pseudomonadota</taxon>
        <taxon>Alphaproteobacteria</taxon>
        <taxon>Sphingomonadales</taxon>
        <taxon>Sphingomonadaceae</taxon>
        <taxon>Sphingopyxis</taxon>
    </lineage>
</organism>
<dbReference type="InterPro" id="IPR020846">
    <property type="entry name" value="MFS_dom"/>
</dbReference>
<dbReference type="InterPro" id="IPR000849">
    <property type="entry name" value="Sugar_P_transporter"/>
</dbReference>
<feature type="transmembrane region" description="Helical" evidence="5">
    <location>
        <begin position="30"/>
        <end position="48"/>
    </location>
</feature>
<dbReference type="PANTHER" id="PTHR43826:SF7">
    <property type="entry name" value="PROTEIN UHPC, PUTATIVE-RELATED"/>
    <property type="match status" value="1"/>
</dbReference>
<keyword evidence="4 5" id="KW-0472">Membrane</keyword>
<evidence type="ECO:0000313" key="7">
    <source>
        <dbReference type="EMBL" id="ALH80941.1"/>
    </source>
</evidence>
<dbReference type="Pfam" id="PF07690">
    <property type="entry name" value="MFS_1"/>
    <property type="match status" value="1"/>
</dbReference>
<feature type="transmembrane region" description="Helical" evidence="5">
    <location>
        <begin position="184"/>
        <end position="205"/>
    </location>
</feature>
<evidence type="ECO:0000313" key="8">
    <source>
        <dbReference type="Proteomes" id="UP000058074"/>
    </source>
</evidence>
<evidence type="ECO:0000256" key="3">
    <source>
        <dbReference type="ARBA" id="ARBA00022989"/>
    </source>
</evidence>
<dbReference type="SUPFAM" id="SSF103473">
    <property type="entry name" value="MFS general substrate transporter"/>
    <property type="match status" value="1"/>
</dbReference>
<reference evidence="7 8" key="1">
    <citation type="journal article" date="2015" name="Genome Announc.">
        <title>Complete Genome Sequence of Polypropylene Glycol- and Polyethylene Glycol-Degrading Sphingopyxis macrogoltabida Strain EY-1.</title>
        <authorList>
            <person name="Ohtsubo Y."/>
            <person name="Nagata Y."/>
            <person name="Numata M."/>
            <person name="Tsuchikane K."/>
            <person name="Hosoyama A."/>
            <person name="Yamazoe A."/>
            <person name="Tsuda M."/>
            <person name="Fujita N."/>
            <person name="Kawai F."/>
        </authorList>
    </citation>
    <scope>NUCLEOTIDE SEQUENCE [LARGE SCALE GENOMIC DNA]</scope>
    <source>
        <strain evidence="7 8">EY-1</strain>
    </source>
</reference>
<dbReference type="PANTHER" id="PTHR43826">
    <property type="entry name" value="GLUCOSE-6-PHOSPHATE EXCHANGER SLC37A4"/>
    <property type="match status" value="1"/>
</dbReference>
<proteinExistence type="predicted"/>
<evidence type="ECO:0000256" key="4">
    <source>
        <dbReference type="ARBA" id="ARBA00023136"/>
    </source>
</evidence>
<feature type="transmembrane region" description="Helical" evidence="5">
    <location>
        <begin position="154"/>
        <end position="178"/>
    </location>
</feature>
<dbReference type="GO" id="GO:0035435">
    <property type="term" value="P:phosphate ion transmembrane transport"/>
    <property type="evidence" value="ECO:0007669"/>
    <property type="project" value="TreeGrafter"/>
</dbReference>
<feature type="domain" description="Major facilitator superfamily (MFS) profile" evidence="6">
    <location>
        <begin position="30"/>
        <end position="443"/>
    </location>
</feature>
<feature type="transmembrane region" description="Helical" evidence="5">
    <location>
        <begin position="374"/>
        <end position="392"/>
    </location>
</feature>
<dbReference type="Proteomes" id="UP000058074">
    <property type="component" value="Chromosome"/>
</dbReference>
<feature type="transmembrane region" description="Helical" evidence="5">
    <location>
        <begin position="420"/>
        <end position="438"/>
    </location>
</feature>
<gene>
    <name evidence="7" type="ORF">AN936_11350</name>
</gene>
<feature type="transmembrane region" description="Helical" evidence="5">
    <location>
        <begin position="342"/>
        <end position="367"/>
    </location>
</feature>
<dbReference type="InterPro" id="IPR051337">
    <property type="entry name" value="OPA_Antiporter"/>
</dbReference>
<feature type="transmembrane region" description="Helical" evidence="5">
    <location>
        <begin position="96"/>
        <end position="124"/>
    </location>
</feature>
<keyword evidence="2 5" id="KW-0812">Transmembrane</keyword>
<evidence type="ECO:0000256" key="2">
    <source>
        <dbReference type="ARBA" id="ARBA00022692"/>
    </source>
</evidence>
<keyword evidence="3 5" id="KW-1133">Transmembrane helix</keyword>
<dbReference type="AlphaFoldDB" id="A0A0N9V095"/>
<dbReference type="InterPro" id="IPR011701">
    <property type="entry name" value="MFS"/>
</dbReference>
<dbReference type="RefSeq" id="WP_054588239.1">
    <property type="nucleotide sequence ID" value="NZ_CP012700.1"/>
</dbReference>
<dbReference type="PIRSF" id="PIRSF002808">
    <property type="entry name" value="Hexose_phosphate_transp"/>
    <property type="match status" value="1"/>
</dbReference>
<dbReference type="OrthoDB" id="8524807at2"/>
<dbReference type="Gene3D" id="1.20.1250.20">
    <property type="entry name" value="MFS general substrate transporter like domains"/>
    <property type="match status" value="2"/>
</dbReference>
<feature type="transmembrane region" description="Helical" evidence="5">
    <location>
        <begin position="318"/>
        <end position="336"/>
    </location>
</feature>
<comment type="subcellular location">
    <subcellularLocation>
        <location evidence="1">Endomembrane system</location>
        <topology evidence="1">Multi-pass membrane protein</topology>
    </subcellularLocation>
</comment>
<accession>A0A0N9V095</accession>
<dbReference type="EMBL" id="CP012700">
    <property type="protein sequence ID" value="ALH80941.1"/>
    <property type="molecule type" value="Genomic_DNA"/>
</dbReference>
<dbReference type="GO" id="GO:0005886">
    <property type="term" value="C:plasma membrane"/>
    <property type="evidence" value="ECO:0007669"/>
    <property type="project" value="TreeGrafter"/>
</dbReference>
<dbReference type="KEGG" id="smag:AN936_11350"/>
<name>A0A0N9V095_SPHMC</name>